<proteinExistence type="predicted"/>
<comment type="caution">
    <text evidence="1">The sequence shown here is derived from an EMBL/GenBank/DDBJ whole genome shotgun (WGS) entry which is preliminary data.</text>
</comment>
<gene>
    <name evidence="1" type="ORF">CTEN210_16050</name>
</gene>
<name>A0AAD3D832_9STRA</name>
<protein>
    <submittedName>
        <fullName evidence="1">Uncharacterized protein</fullName>
    </submittedName>
</protein>
<organism evidence="1 2">
    <name type="scientific">Chaetoceros tenuissimus</name>
    <dbReference type="NCBI Taxonomy" id="426638"/>
    <lineage>
        <taxon>Eukaryota</taxon>
        <taxon>Sar</taxon>
        <taxon>Stramenopiles</taxon>
        <taxon>Ochrophyta</taxon>
        <taxon>Bacillariophyta</taxon>
        <taxon>Coscinodiscophyceae</taxon>
        <taxon>Chaetocerotophycidae</taxon>
        <taxon>Chaetocerotales</taxon>
        <taxon>Chaetocerotaceae</taxon>
        <taxon>Chaetoceros</taxon>
    </lineage>
</organism>
<evidence type="ECO:0000313" key="1">
    <source>
        <dbReference type="EMBL" id="GFH59574.1"/>
    </source>
</evidence>
<evidence type="ECO:0000313" key="2">
    <source>
        <dbReference type="Proteomes" id="UP001054902"/>
    </source>
</evidence>
<dbReference type="EMBL" id="BLLK01000069">
    <property type="protein sequence ID" value="GFH59574.1"/>
    <property type="molecule type" value="Genomic_DNA"/>
</dbReference>
<dbReference type="AlphaFoldDB" id="A0AAD3D832"/>
<dbReference type="Proteomes" id="UP001054902">
    <property type="component" value="Unassembled WGS sequence"/>
</dbReference>
<reference evidence="1 2" key="1">
    <citation type="journal article" date="2021" name="Sci. Rep.">
        <title>The genome of the diatom Chaetoceros tenuissimus carries an ancient integrated fragment of an extant virus.</title>
        <authorList>
            <person name="Hongo Y."/>
            <person name="Kimura K."/>
            <person name="Takaki Y."/>
            <person name="Yoshida Y."/>
            <person name="Baba S."/>
            <person name="Kobayashi G."/>
            <person name="Nagasaki K."/>
            <person name="Hano T."/>
            <person name="Tomaru Y."/>
        </authorList>
    </citation>
    <scope>NUCLEOTIDE SEQUENCE [LARGE SCALE GENOMIC DNA]</scope>
    <source>
        <strain evidence="1 2">NIES-3715</strain>
    </source>
</reference>
<accession>A0AAD3D832</accession>
<sequence length="100" mass="11849">MFCSEASLRRRVYIDNFPWVLEHQNIEDMPARKRMITSIRRLLEKKSGKKWLSKSKLDLVKRIELNLYESCFTLEEYSDLSTLKERIIALARKALVSQTA</sequence>
<keyword evidence="2" id="KW-1185">Reference proteome</keyword>